<dbReference type="GO" id="GO:0005654">
    <property type="term" value="C:nucleoplasm"/>
    <property type="evidence" value="ECO:0007669"/>
    <property type="project" value="TreeGrafter"/>
</dbReference>
<dbReference type="PANTHER" id="PTHR23318">
    <property type="entry name" value="ATP SYNTHASE GAMMA-RELATED"/>
    <property type="match status" value="1"/>
</dbReference>
<sequence length="1020" mass="114619">MHRVKVYKLNAEGQWEDKGTGHISVEYMEQAHAMGLVVISEEENGKTLLVHQISREDIYQRSGESTIITWHDAEVSTDVAISFQEQGGCDHIWQQIKQVQREELLRHQDHERGRKATGDEYDQPTASGALVGNGELFDPEMELPAPERRCLEDIAKALAHVPPFQRDRIAAQLMKQQYLPALLDLFKQCEDLEDSEGLAHVYSIVRSAIMLNDSSVLEEMLREEHVMDVLGALEYDPDVKQPQKHREFLQSHVQFKEVLPITNAQILAKIHQTYRIQYLKDVILPRSLDDATYATLSSLALFNNMEVVGSLMVDPSFLPQLVQRLQQADPGDAQWHDLVAFLQEFCSLARHLQQQQRASLFNRLIQLGLFEVVTRIMLHSADDVKLRATDILMSSMQHDVLALREFLYKQPEHTLFGLLVHELTDGRDSGLAEQVCEALKLLMDPDSMEQPVEKNEFLEVFYDKYMDKLTDVLLSDSSISPTGTRVVPATTLGLILELLCFCVQNHSYRIRYYTLRNQLVEKVLRLLHRRERWLVCATVRFMRVCVALKEDFFTRYLLRHNCFGPLMVVFFENGERYNLLNSAVLDLIDFIRKENIKPIVDHLVETYGHRFDELSYVETFKQLRLKYDQAPERAGDSAGPHGPVTDCANKEMADAAGASASGNAAVAANIRGRTFVFATTGRGVAQMPGRARRRDERGLDKDEEDYFSEDVDEEHEDVLNHVRQQTLQQQQPLQQQPLQQPLQQQQWLQQQQPLQQQTLQLQQQPLQQQVLQHPHQQDQALRNCSSSGHSQGEAAPYADNSTPTMEFGSRNGMRGDIGHGAGPRQGVTTSGDALVGEASVAGALAERRAGHSAVAGPGRVGAAHEQPQRQGVLQQVVDLQQAQQQQPRQIAAEEPQRQWRGLVEYEDEEDAPCGLQSPLPHRPQQHHAPHAVERPPGGMADGASTQQPNEQQAFSSANGPAVGTTRAGAVGMRGPGLDLGRRPRSDDDGREGDAAGDGPGKDHRKRLRNDAKVSGGQGAK</sequence>
<dbReference type="PANTHER" id="PTHR23318:SF0">
    <property type="entry name" value="SERINE_THREONINE-PROTEIN PHOSPHATASE 4 REGULATORY SUBUNIT 3"/>
    <property type="match status" value="1"/>
</dbReference>
<name>A0A2J7ZQB5_9CHLO</name>
<dbReference type="EMBL" id="PGGS01000650">
    <property type="protein sequence ID" value="PNH02464.1"/>
    <property type="molecule type" value="Genomic_DNA"/>
</dbReference>
<dbReference type="OrthoDB" id="27483at2759"/>
<feature type="region of interest" description="Disordered" evidence="3">
    <location>
        <begin position="884"/>
        <end position="1020"/>
    </location>
</feature>
<evidence type="ECO:0000259" key="4">
    <source>
        <dbReference type="Pfam" id="PF04802"/>
    </source>
</evidence>
<keyword evidence="2" id="KW-0539">Nucleus</keyword>
<keyword evidence="7" id="KW-1185">Reference proteome</keyword>
<dbReference type="AlphaFoldDB" id="A0A2J7ZQB5"/>
<feature type="compositionally biased region" description="Basic and acidic residues" evidence="3">
    <location>
        <begin position="979"/>
        <end position="993"/>
    </location>
</feature>
<dbReference type="GO" id="GO:0030289">
    <property type="term" value="C:protein phosphatase 4 complex"/>
    <property type="evidence" value="ECO:0007669"/>
    <property type="project" value="TreeGrafter"/>
</dbReference>
<dbReference type="Gene3D" id="1.25.10.10">
    <property type="entry name" value="Leucine-rich Repeat Variant"/>
    <property type="match status" value="1"/>
</dbReference>
<evidence type="ECO:0000256" key="2">
    <source>
        <dbReference type="ARBA" id="ARBA00023242"/>
    </source>
</evidence>
<dbReference type="InterPro" id="IPR011993">
    <property type="entry name" value="PH-like_dom_sf"/>
</dbReference>
<dbReference type="InterPro" id="IPR016024">
    <property type="entry name" value="ARM-type_fold"/>
</dbReference>
<feature type="region of interest" description="Disordered" evidence="3">
    <location>
        <begin position="683"/>
        <end position="702"/>
    </location>
</feature>
<evidence type="ECO:0000256" key="3">
    <source>
        <dbReference type="SAM" id="MobiDB-lite"/>
    </source>
</evidence>
<comment type="caution">
    <text evidence="6">The sequence shown here is derived from an EMBL/GenBank/DDBJ whole genome shotgun (WGS) entry which is preliminary data.</text>
</comment>
<evidence type="ECO:0000313" key="6">
    <source>
        <dbReference type="EMBL" id="PNH02464.1"/>
    </source>
</evidence>
<dbReference type="InterPro" id="IPR051137">
    <property type="entry name" value="PP4R3-like"/>
</dbReference>
<dbReference type="InterPro" id="IPR055236">
    <property type="entry name" value="EVH1_PP4R3"/>
</dbReference>
<reference evidence="6 7" key="1">
    <citation type="journal article" date="2017" name="Mol. Biol. Evol.">
        <title>The 4-celled Tetrabaena socialis nuclear genome reveals the essential components for genetic control of cell number at the origin of multicellularity in the volvocine lineage.</title>
        <authorList>
            <person name="Featherston J."/>
            <person name="Arakaki Y."/>
            <person name="Hanschen E.R."/>
            <person name="Ferris P.J."/>
            <person name="Michod R.E."/>
            <person name="Olson B.J.S.C."/>
            <person name="Nozaki H."/>
            <person name="Durand P.M."/>
        </authorList>
    </citation>
    <scope>NUCLEOTIDE SEQUENCE [LARGE SCALE GENOMIC DNA]</scope>
    <source>
        <strain evidence="6 7">NIES-571</strain>
    </source>
</reference>
<feature type="compositionally biased region" description="Polar residues" evidence="3">
    <location>
        <begin position="943"/>
        <end position="958"/>
    </location>
</feature>
<feature type="domain" description="Serine/threonine-protein phosphatase 4 regulatory subunit 3-like central" evidence="4">
    <location>
        <begin position="155"/>
        <end position="629"/>
    </location>
</feature>
<gene>
    <name evidence="6" type="ORF">TSOC_011555</name>
</gene>
<accession>A0A2J7ZQB5</accession>
<dbReference type="Pfam" id="PF04802">
    <property type="entry name" value="PP4R3"/>
    <property type="match status" value="1"/>
</dbReference>
<feature type="region of interest" description="Disordered" evidence="3">
    <location>
        <begin position="769"/>
        <end position="827"/>
    </location>
</feature>
<organism evidence="6 7">
    <name type="scientific">Tetrabaena socialis</name>
    <dbReference type="NCBI Taxonomy" id="47790"/>
    <lineage>
        <taxon>Eukaryota</taxon>
        <taxon>Viridiplantae</taxon>
        <taxon>Chlorophyta</taxon>
        <taxon>core chlorophytes</taxon>
        <taxon>Chlorophyceae</taxon>
        <taxon>CS clade</taxon>
        <taxon>Chlamydomonadales</taxon>
        <taxon>Tetrabaenaceae</taxon>
        <taxon>Tetrabaena</taxon>
    </lineage>
</organism>
<feature type="compositionally biased region" description="Polar residues" evidence="3">
    <location>
        <begin position="778"/>
        <end position="790"/>
    </location>
</feature>
<dbReference type="Proteomes" id="UP000236333">
    <property type="component" value="Unassembled WGS sequence"/>
</dbReference>
<dbReference type="SUPFAM" id="SSF50729">
    <property type="entry name" value="PH domain-like"/>
    <property type="match status" value="1"/>
</dbReference>
<evidence type="ECO:0000313" key="7">
    <source>
        <dbReference type="Proteomes" id="UP000236333"/>
    </source>
</evidence>
<feature type="domain" description="PP4R3 EVH1-like" evidence="5">
    <location>
        <begin position="2"/>
        <end position="102"/>
    </location>
</feature>
<feature type="region of interest" description="Disordered" evidence="3">
    <location>
        <begin position="112"/>
        <end position="136"/>
    </location>
</feature>
<protein>
    <submittedName>
        <fullName evidence="6">Serine/threonine-protein phosphatase 4 regulatory subunit 3</fullName>
    </submittedName>
</protein>
<dbReference type="InterPro" id="IPR011989">
    <property type="entry name" value="ARM-like"/>
</dbReference>
<dbReference type="Pfam" id="PF22972">
    <property type="entry name" value="EVH1_PP4R3"/>
    <property type="match status" value="1"/>
</dbReference>
<feature type="compositionally biased region" description="Low complexity" evidence="3">
    <location>
        <begin position="884"/>
        <end position="893"/>
    </location>
</feature>
<feature type="non-terminal residue" evidence="6">
    <location>
        <position position="1020"/>
    </location>
</feature>
<proteinExistence type="predicted"/>
<evidence type="ECO:0000256" key="1">
    <source>
        <dbReference type="ARBA" id="ARBA00004123"/>
    </source>
</evidence>
<evidence type="ECO:0000259" key="5">
    <source>
        <dbReference type="Pfam" id="PF22972"/>
    </source>
</evidence>
<comment type="subcellular location">
    <subcellularLocation>
        <location evidence="1">Nucleus</location>
    </subcellularLocation>
</comment>
<dbReference type="InterPro" id="IPR006887">
    <property type="entry name" value="P4R3-like_central_dom"/>
</dbReference>
<dbReference type="SUPFAM" id="SSF48371">
    <property type="entry name" value="ARM repeat"/>
    <property type="match status" value="1"/>
</dbReference>
<dbReference type="GO" id="GO:0072542">
    <property type="term" value="F:protein phosphatase activator activity"/>
    <property type="evidence" value="ECO:0007669"/>
    <property type="project" value="TreeGrafter"/>
</dbReference>
<dbReference type="Gene3D" id="2.30.29.30">
    <property type="entry name" value="Pleckstrin-homology domain (PH domain)/Phosphotyrosine-binding domain (PTB)"/>
    <property type="match status" value="1"/>
</dbReference>